<evidence type="ECO:0000259" key="2">
    <source>
        <dbReference type="Pfam" id="PF13808"/>
    </source>
</evidence>
<dbReference type="Proteomes" id="UP000005435">
    <property type="component" value="Chromosome"/>
</dbReference>
<feature type="domain" description="H repeat-associated protein N-terminal" evidence="2">
    <location>
        <begin position="12"/>
        <end position="100"/>
    </location>
</feature>
<organism evidence="3 4">
    <name type="scientific">Acetivibrio clariflavus (strain DSM 19732 / NBRC 101661 / EBR45)</name>
    <name type="common">Clostridium clariflavum</name>
    <dbReference type="NCBI Taxonomy" id="720554"/>
    <lineage>
        <taxon>Bacteria</taxon>
        <taxon>Bacillati</taxon>
        <taxon>Bacillota</taxon>
        <taxon>Clostridia</taxon>
        <taxon>Eubacteriales</taxon>
        <taxon>Oscillospiraceae</taxon>
        <taxon>Acetivibrio</taxon>
    </lineage>
</organism>
<dbReference type="InterPro" id="IPR047647">
    <property type="entry name" value="ISAs1_transpos"/>
</dbReference>
<dbReference type="RefSeq" id="WP_014256665.1">
    <property type="nucleotide sequence ID" value="NC_016627.1"/>
</dbReference>
<accession>G8M038</accession>
<reference evidence="3 4" key="2">
    <citation type="journal article" date="2012" name="Stand. Genomic Sci.">
        <title>Complete Genome Sequence of Clostridium clariflavum DSM 19732.</title>
        <authorList>
            <person name="Izquierdo J.A."/>
            <person name="Goodwin L."/>
            <person name="Davenport K.W."/>
            <person name="Teshima H."/>
            <person name="Bruce D."/>
            <person name="Detter C."/>
            <person name="Tapia R."/>
            <person name="Han S."/>
            <person name="Land M."/>
            <person name="Hauser L."/>
            <person name="Jeffries C.D."/>
            <person name="Han J."/>
            <person name="Pitluck S."/>
            <person name="Nolan M."/>
            <person name="Chen A."/>
            <person name="Huntemann M."/>
            <person name="Mavromatis K."/>
            <person name="Mikhailova N."/>
            <person name="Liolios K."/>
            <person name="Woyke T."/>
            <person name="Lynd L.R."/>
        </authorList>
    </citation>
    <scope>NUCLEOTIDE SEQUENCE [LARGE SCALE GENOMIC DNA]</scope>
    <source>
        <strain evidence="4">DSM 19732 / NBRC 101661 / EBR45</strain>
    </source>
</reference>
<dbReference type="Pfam" id="PF01609">
    <property type="entry name" value="DDE_Tnp_1"/>
    <property type="match status" value="1"/>
</dbReference>
<gene>
    <name evidence="3" type="ordered locus">Clocl_3689</name>
</gene>
<dbReference type="InterPro" id="IPR051698">
    <property type="entry name" value="Transposase_11-like"/>
</dbReference>
<dbReference type="GO" id="GO:0006313">
    <property type="term" value="P:DNA transposition"/>
    <property type="evidence" value="ECO:0007669"/>
    <property type="project" value="InterPro"/>
</dbReference>
<dbReference type="PANTHER" id="PTHR30298">
    <property type="entry name" value="H REPEAT-ASSOCIATED PREDICTED TRANSPOSASE"/>
    <property type="match status" value="1"/>
</dbReference>
<reference evidence="4" key="1">
    <citation type="submission" date="2011-12" db="EMBL/GenBank/DDBJ databases">
        <title>Complete sequence of Clostridium clariflavum DSM 19732.</title>
        <authorList>
            <consortium name="US DOE Joint Genome Institute"/>
            <person name="Lucas S."/>
            <person name="Han J."/>
            <person name="Lapidus A."/>
            <person name="Cheng J.-F."/>
            <person name="Goodwin L."/>
            <person name="Pitluck S."/>
            <person name="Peters L."/>
            <person name="Teshima H."/>
            <person name="Detter J.C."/>
            <person name="Han C."/>
            <person name="Tapia R."/>
            <person name="Land M."/>
            <person name="Hauser L."/>
            <person name="Kyrpides N."/>
            <person name="Ivanova N."/>
            <person name="Pagani I."/>
            <person name="Kitzmiller T."/>
            <person name="Lynd L."/>
            <person name="Izquierdo J."/>
            <person name="Woyke T."/>
        </authorList>
    </citation>
    <scope>NUCLEOTIDE SEQUENCE [LARGE SCALE GENOMIC DNA]</scope>
    <source>
        <strain evidence="4">DSM 19732 / NBRC 101661 / EBR45</strain>
    </source>
</reference>
<dbReference type="STRING" id="720554.Clocl_3689"/>
<protein>
    <submittedName>
        <fullName evidence="3">Transposase</fullName>
    </submittedName>
</protein>
<evidence type="ECO:0000259" key="1">
    <source>
        <dbReference type="Pfam" id="PF01609"/>
    </source>
</evidence>
<dbReference type="PANTHER" id="PTHR30298:SF0">
    <property type="entry name" value="PROTEIN YBFL-RELATED"/>
    <property type="match status" value="1"/>
</dbReference>
<sequence>MGNEQYKGKFFDTFGIIYDKRQQGKVRHKLIDILFIIVSALFAKIDEVEEIYMWATAEQNKKWLKKYIALENGIPSISTIRRVLNTVNPKQFEKCFISWTRELTIFSENGGDIVAIDGKTMRGSKNGDKITHIVNAWCSANNLVLGQVKTDEKSNEITAILELLDLLYLEGCIVTIDAMGCQTKIVKKIKKKKADYVISLKGNQGTLHNEVKEYYEDLKEEMDKIEKGNHESVKMVRTLDKGHGRIEERKYFYSTDIDWMIDARKDWTGLSGIGMVYRKVTEKDKVREEVQYYIGSIKDVSQFAKAVRGHWGVESMHWSLDVTFKMMLIKQEKIWPLII</sequence>
<dbReference type="GO" id="GO:0004803">
    <property type="term" value="F:transposase activity"/>
    <property type="evidence" value="ECO:0007669"/>
    <property type="project" value="InterPro"/>
</dbReference>
<proteinExistence type="predicted"/>
<dbReference type="OrthoDB" id="9815086at2"/>
<evidence type="ECO:0000313" key="3">
    <source>
        <dbReference type="EMBL" id="AEV70145.1"/>
    </source>
</evidence>
<dbReference type="InterPro" id="IPR002559">
    <property type="entry name" value="Transposase_11"/>
</dbReference>
<dbReference type="eggNOG" id="COG5433">
    <property type="taxonomic scope" value="Bacteria"/>
</dbReference>
<dbReference type="AlphaFoldDB" id="G8M038"/>
<dbReference type="NCBIfam" id="NF033564">
    <property type="entry name" value="transpos_ISAs1"/>
    <property type="match status" value="1"/>
</dbReference>
<name>G8M038_ACECE</name>
<evidence type="ECO:0000313" key="4">
    <source>
        <dbReference type="Proteomes" id="UP000005435"/>
    </source>
</evidence>
<dbReference type="KEGG" id="ccl:Clocl_3689"/>
<feature type="domain" description="Transposase IS4-like" evidence="1">
    <location>
        <begin position="110"/>
        <end position="324"/>
    </location>
</feature>
<dbReference type="GO" id="GO:0003677">
    <property type="term" value="F:DNA binding"/>
    <property type="evidence" value="ECO:0007669"/>
    <property type="project" value="InterPro"/>
</dbReference>
<dbReference type="Pfam" id="PF13808">
    <property type="entry name" value="DDE_Tnp_1_assoc"/>
    <property type="match status" value="1"/>
</dbReference>
<dbReference type="HOGENOM" id="CLU_046404_0_0_9"/>
<keyword evidence="4" id="KW-1185">Reference proteome</keyword>
<dbReference type="InterPro" id="IPR032806">
    <property type="entry name" value="YbfD_N"/>
</dbReference>
<dbReference type="EMBL" id="CP003065">
    <property type="protein sequence ID" value="AEV70145.1"/>
    <property type="molecule type" value="Genomic_DNA"/>
</dbReference>